<accession>A0A0C2YGM0</accession>
<evidence type="ECO:0000313" key="4">
    <source>
        <dbReference type="Proteomes" id="UP000053424"/>
    </source>
</evidence>
<reference evidence="4" key="2">
    <citation type="submission" date="2015-01" db="EMBL/GenBank/DDBJ databases">
        <title>Evolutionary Origins and Diversification of the Mycorrhizal Mutualists.</title>
        <authorList>
            <consortium name="DOE Joint Genome Institute"/>
            <consortium name="Mycorrhizal Genomics Consortium"/>
            <person name="Kohler A."/>
            <person name="Kuo A."/>
            <person name="Nagy L.G."/>
            <person name="Floudas D."/>
            <person name="Copeland A."/>
            <person name="Barry K.W."/>
            <person name="Cichocki N."/>
            <person name="Veneault-Fourrey C."/>
            <person name="LaButti K."/>
            <person name="Lindquist E.A."/>
            <person name="Lipzen A."/>
            <person name="Lundell T."/>
            <person name="Morin E."/>
            <person name="Murat C."/>
            <person name="Riley R."/>
            <person name="Ohm R."/>
            <person name="Sun H."/>
            <person name="Tunlid A."/>
            <person name="Henrissat B."/>
            <person name="Grigoriev I.V."/>
            <person name="Hibbett D.S."/>
            <person name="Martin F."/>
        </authorList>
    </citation>
    <scope>NUCLEOTIDE SEQUENCE [LARGE SCALE GENOMIC DNA]</scope>
    <source>
        <strain evidence="4">h7</strain>
    </source>
</reference>
<keyword evidence="4" id="KW-1185">Reference proteome</keyword>
<sequence length="417" mass="46005">MTRKHKSKGNGPRTPNVNAQASLKSGPQSTLGSPFQTPPTSPSSSVTGLPSISLPDQTHGEPQNPVQAQEQGNAIDSVVVSVTDIASKDIVAIADLFSTMKTALVTMSSAFDRLGSQTEKMVSLSIDIKLQDQLQQLKTRLEEQIAQQKAEVEDLRRTLEHRIKEAVEEKIRSQLQEMIKDTIQHQIEEKVHQQLSIQIPEDLRQQVISHQRQILEVKTSLHNSEARRYNALQTVPNARLRPLLRPLPTPEQSPVIRISRSSSMGNSTLATPATAFPRGPAPTPIRRSRSGAAGLQVPETVPPTPSRFFPRDLSSLFALSQDDARRLLRDYGLSSATASPINENPKPRGLPSVDEESSSDNEKSSEDPEAHAQDMNVFMKHIGVPFLMIPAPKEKVDEKAPLSSKTRRKMLTPLIIK</sequence>
<protein>
    <submittedName>
        <fullName evidence="3">Uncharacterized protein</fullName>
    </submittedName>
</protein>
<feature type="compositionally biased region" description="Polar residues" evidence="2">
    <location>
        <begin position="13"/>
        <end position="32"/>
    </location>
</feature>
<dbReference type="Proteomes" id="UP000053424">
    <property type="component" value="Unassembled WGS sequence"/>
</dbReference>
<feature type="compositionally biased region" description="Low complexity" evidence="2">
    <location>
        <begin position="42"/>
        <end position="53"/>
    </location>
</feature>
<gene>
    <name evidence="3" type="ORF">M413DRAFT_446417</name>
</gene>
<dbReference type="EMBL" id="KN831783">
    <property type="protein sequence ID" value="KIM40242.1"/>
    <property type="molecule type" value="Genomic_DNA"/>
</dbReference>
<feature type="compositionally biased region" description="Polar residues" evidence="2">
    <location>
        <begin position="54"/>
        <end position="72"/>
    </location>
</feature>
<dbReference type="AlphaFoldDB" id="A0A0C2YGM0"/>
<reference evidence="3 4" key="1">
    <citation type="submission" date="2014-04" db="EMBL/GenBank/DDBJ databases">
        <authorList>
            <consortium name="DOE Joint Genome Institute"/>
            <person name="Kuo A."/>
            <person name="Gay G."/>
            <person name="Dore J."/>
            <person name="Kohler A."/>
            <person name="Nagy L.G."/>
            <person name="Floudas D."/>
            <person name="Copeland A."/>
            <person name="Barry K.W."/>
            <person name="Cichocki N."/>
            <person name="Veneault-Fourrey C."/>
            <person name="LaButti K."/>
            <person name="Lindquist E.A."/>
            <person name="Lipzen A."/>
            <person name="Lundell T."/>
            <person name="Morin E."/>
            <person name="Murat C."/>
            <person name="Sun H."/>
            <person name="Tunlid A."/>
            <person name="Henrissat B."/>
            <person name="Grigoriev I.V."/>
            <person name="Hibbett D.S."/>
            <person name="Martin F."/>
            <person name="Nordberg H.P."/>
            <person name="Cantor M.N."/>
            <person name="Hua S.X."/>
        </authorList>
    </citation>
    <scope>NUCLEOTIDE SEQUENCE [LARGE SCALE GENOMIC DNA]</scope>
    <source>
        <strain evidence="4">h7</strain>
    </source>
</reference>
<evidence type="ECO:0000313" key="3">
    <source>
        <dbReference type="EMBL" id="KIM40242.1"/>
    </source>
</evidence>
<feature type="region of interest" description="Disordered" evidence="2">
    <location>
        <begin position="1"/>
        <end position="72"/>
    </location>
</feature>
<feature type="region of interest" description="Disordered" evidence="2">
    <location>
        <begin position="243"/>
        <end position="308"/>
    </location>
</feature>
<evidence type="ECO:0000256" key="1">
    <source>
        <dbReference type="SAM" id="Coils"/>
    </source>
</evidence>
<evidence type="ECO:0000256" key="2">
    <source>
        <dbReference type="SAM" id="MobiDB-lite"/>
    </source>
</evidence>
<organism evidence="3 4">
    <name type="scientific">Hebeloma cylindrosporum</name>
    <dbReference type="NCBI Taxonomy" id="76867"/>
    <lineage>
        <taxon>Eukaryota</taxon>
        <taxon>Fungi</taxon>
        <taxon>Dikarya</taxon>
        <taxon>Basidiomycota</taxon>
        <taxon>Agaricomycotina</taxon>
        <taxon>Agaricomycetes</taxon>
        <taxon>Agaricomycetidae</taxon>
        <taxon>Agaricales</taxon>
        <taxon>Agaricineae</taxon>
        <taxon>Hymenogastraceae</taxon>
        <taxon>Hebeloma</taxon>
    </lineage>
</organism>
<name>A0A0C2YGM0_HEBCY</name>
<feature type="region of interest" description="Disordered" evidence="2">
    <location>
        <begin position="336"/>
        <end position="369"/>
    </location>
</feature>
<feature type="compositionally biased region" description="Basic and acidic residues" evidence="2">
    <location>
        <begin position="360"/>
        <end position="369"/>
    </location>
</feature>
<dbReference type="STRING" id="686832.A0A0C2YGM0"/>
<feature type="coiled-coil region" evidence="1">
    <location>
        <begin position="127"/>
        <end position="169"/>
    </location>
</feature>
<dbReference type="OrthoDB" id="6474464at2759"/>
<keyword evidence="1" id="KW-0175">Coiled coil</keyword>
<feature type="compositionally biased region" description="Polar residues" evidence="2">
    <location>
        <begin position="259"/>
        <end position="271"/>
    </location>
</feature>
<proteinExistence type="predicted"/>
<dbReference type="HOGENOM" id="CLU_050078_1_0_1"/>